<evidence type="ECO:0000256" key="4">
    <source>
        <dbReference type="ARBA" id="ARBA00022679"/>
    </source>
</evidence>
<dbReference type="PANTHER" id="PTHR33908:SF11">
    <property type="entry name" value="MEMBRANE PROTEIN"/>
    <property type="match status" value="1"/>
</dbReference>
<keyword evidence="3" id="KW-0328">Glycosyltransferase</keyword>
<evidence type="ECO:0000256" key="9">
    <source>
        <dbReference type="SAM" id="Phobius"/>
    </source>
</evidence>
<gene>
    <name evidence="10" type="ORF">FEV09_06440</name>
</gene>
<dbReference type="RefSeq" id="WP_009626261.1">
    <property type="nucleotide sequence ID" value="NZ_VBTY01000036.1"/>
</dbReference>
<evidence type="ECO:0000256" key="3">
    <source>
        <dbReference type="ARBA" id="ARBA00022676"/>
    </source>
</evidence>
<organism evidence="10 11">
    <name type="scientific">Pseudanabaena catenata USMAC16</name>
    <dbReference type="NCBI Taxonomy" id="1855837"/>
    <lineage>
        <taxon>Bacteria</taxon>
        <taxon>Bacillati</taxon>
        <taxon>Cyanobacteriota</taxon>
        <taxon>Cyanophyceae</taxon>
        <taxon>Pseudanabaenales</taxon>
        <taxon>Pseudanabaenaceae</taxon>
        <taxon>Pseudanabaena</taxon>
    </lineage>
</organism>
<keyword evidence="6 9" id="KW-1133">Transmembrane helix</keyword>
<feature type="transmembrane region" description="Helical" evidence="9">
    <location>
        <begin position="16"/>
        <end position="39"/>
    </location>
</feature>
<proteinExistence type="inferred from homology"/>
<comment type="caution">
    <text evidence="10">The sequence shown here is derived from an EMBL/GenBank/DDBJ whole genome shotgun (WGS) entry which is preliminary data.</text>
</comment>
<feature type="transmembrane region" description="Helical" evidence="9">
    <location>
        <begin position="287"/>
        <end position="306"/>
    </location>
</feature>
<feature type="transmembrane region" description="Helical" evidence="9">
    <location>
        <begin position="391"/>
        <end position="413"/>
    </location>
</feature>
<feature type="transmembrane region" description="Helical" evidence="9">
    <location>
        <begin position="256"/>
        <end position="275"/>
    </location>
</feature>
<dbReference type="GO" id="GO:0005886">
    <property type="term" value="C:plasma membrane"/>
    <property type="evidence" value="ECO:0007669"/>
    <property type="project" value="UniProtKB-SubCell"/>
</dbReference>
<keyword evidence="5 9" id="KW-0812">Transmembrane</keyword>
<comment type="similarity">
    <text evidence="8">Belongs to the glycosyltransferase 87 family.</text>
</comment>
<dbReference type="Pfam" id="PF09594">
    <property type="entry name" value="GT87"/>
    <property type="match status" value="1"/>
</dbReference>
<evidence type="ECO:0000256" key="5">
    <source>
        <dbReference type="ARBA" id="ARBA00022692"/>
    </source>
</evidence>
<evidence type="ECO:0000313" key="10">
    <source>
        <dbReference type="EMBL" id="MDG3494194.1"/>
    </source>
</evidence>
<name>A0A9X4M7A3_9CYAN</name>
<accession>A0A9X4M7A3</accession>
<feature type="transmembrane region" description="Helical" evidence="9">
    <location>
        <begin position="142"/>
        <end position="166"/>
    </location>
</feature>
<dbReference type="GO" id="GO:0016758">
    <property type="term" value="F:hexosyltransferase activity"/>
    <property type="evidence" value="ECO:0007669"/>
    <property type="project" value="InterPro"/>
</dbReference>
<evidence type="ECO:0000256" key="7">
    <source>
        <dbReference type="ARBA" id="ARBA00023136"/>
    </source>
</evidence>
<keyword evidence="4" id="KW-0808">Transferase</keyword>
<dbReference type="GO" id="GO:0009103">
    <property type="term" value="P:lipopolysaccharide biosynthetic process"/>
    <property type="evidence" value="ECO:0007669"/>
    <property type="project" value="UniProtKB-ARBA"/>
</dbReference>
<dbReference type="InterPro" id="IPR050297">
    <property type="entry name" value="LipidA_mod_glycosyltrf_83"/>
</dbReference>
<feature type="transmembrane region" description="Helical" evidence="9">
    <location>
        <begin position="96"/>
        <end position="121"/>
    </location>
</feature>
<keyword evidence="7 9" id="KW-0472">Membrane</keyword>
<keyword evidence="2" id="KW-1003">Cell membrane</keyword>
<feature type="transmembrane region" description="Helical" evidence="9">
    <location>
        <begin position="172"/>
        <end position="199"/>
    </location>
</feature>
<evidence type="ECO:0000256" key="6">
    <source>
        <dbReference type="ARBA" id="ARBA00022989"/>
    </source>
</evidence>
<reference evidence="10" key="1">
    <citation type="submission" date="2019-05" db="EMBL/GenBank/DDBJ databases">
        <title>Whole genome sequencing of Pseudanabaena catenata USMAC16.</title>
        <authorList>
            <person name="Khan Z."/>
            <person name="Omar W.M."/>
            <person name="Convey P."/>
            <person name="Merican F."/>
            <person name="Najimudin N."/>
        </authorList>
    </citation>
    <scope>NUCLEOTIDE SEQUENCE</scope>
    <source>
        <strain evidence="10">USMAC16</strain>
    </source>
</reference>
<dbReference type="PANTHER" id="PTHR33908">
    <property type="entry name" value="MANNOSYLTRANSFERASE YKCB-RELATED"/>
    <property type="match status" value="1"/>
</dbReference>
<comment type="subcellular location">
    <subcellularLocation>
        <location evidence="1">Cell membrane</location>
        <topology evidence="1">Multi-pass membrane protein</topology>
    </subcellularLocation>
</comment>
<feature type="transmembrane region" description="Helical" evidence="9">
    <location>
        <begin position="339"/>
        <end position="361"/>
    </location>
</feature>
<feature type="transmembrane region" description="Helical" evidence="9">
    <location>
        <begin position="312"/>
        <end position="332"/>
    </location>
</feature>
<dbReference type="EMBL" id="VBTY01000036">
    <property type="protein sequence ID" value="MDG3494194.1"/>
    <property type="molecule type" value="Genomic_DNA"/>
</dbReference>
<evidence type="ECO:0000256" key="2">
    <source>
        <dbReference type="ARBA" id="ARBA00022475"/>
    </source>
</evidence>
<feature type="transmembrane region" description="Helical" evidence="9">
    <location>
        <begin position="211"/>
        <end position="244"/>
    </location>
</feature>
<protein>
    <submittedName>
        <fullName evidence="10">Glycosyltransferase 87 family protein</fullName>
    </submittedName>
</protein>
<sequence>MINIATAPLELNSRRFYLGLALALGLHLFLISLPIAFWVDMNLYKAWSIDMVQQGFANFYNYSTNCDYPPTYLYVLWVIGKIYQFFDPSFSHTDGLLLTILIKIPPVFADIASAFLIAQILKAHTSVDKAYTMGLIYAFNPLMLFVSAVWGQVDGIMTLLMLWAFYLIQQNYVVRAGLLIAVMVIVKPQGLFFAPFLVLSQWFRQTWWKWGAIIAGGLVAIWLIILPFYGVGSIAVVSIINPFLSLYKLLRATADYYSFASVNAFNFWGWANWIRDYTTFGGFSYKVIGLSLLGILLGWLAIFLYQQRHHQAQFAGQCLALSTMLFGFFMLPTRMHERYMLYGLAFLAIAIALIPAVKWLYWGLTLTGAVNVGYAYLRYNYEDLFYAIPEIWLQSVVYITSAVNVTLFALMLFHTFRMFRQQSQQSQQSLLSVPLTSEGSR</sequence>
<dbReference type="InterPro" id="IPR018584">
    <property type="entry name" value="GT87"/>
</dbReference>
<evidence type="ECO:0000313" key="11">
    <source>
        <dbReference type="Proteomes" id="UP001152872"/>
    </source>
</evidence>
<evidence type="ECO:0000256" key="8">
    <source>
        <dbReference type="ARBA" id="ARBA00024033"/>
    </source>
</evidence>
<dbReference type="GO" id="GO:0016763">
    <property type="term" value="F:pentosyltransferase activity"/>
    <property type="evidence" value="ECO:0007669"/>
    <property type="project" value="TreeGrafter"/>
</dbReference>
<evidence type="ECO:0000256" key="1">
    <source>
        <dbReference type="ARBA" id="ARBA00004651"/>
    </source>
</evidence>
<dbReference type="Proteomes" id="UP001152872">
    <property type="component" value="Unassembled WGS sequence"/>
</dbReference>
<keyword evidence="11" id="KW-1185">Reference proteome</keyword>
<dbReference type="AlphaFoldDB" id="A0A9X4M7A3"/>